<keyword evidence="1" id="KW-0472">Membrane</keyword>
<evidence type="ECO:0000313" key="2">
    <source>
        <dbReference type="EMBL" id="PKI71846.1"/>
    </source>
</evidence>
<accession>A0A2I0KVH5</accession>
<evidence type="ECO:0000256" key="1">
    <source>
        <dbReference type="SAM" id="Phobius"/>
    </source>
</evidence>
<proteinExistence type="predicted"/>
<comment type="caution">
    <text evidence="2">The sequence shown here is derived from an EMBL/GenBank/DDBJ whole genome shotgun (WGS) entry which is preliminary data.</text>
</comment>
<keyword evidence="1" id="KW-0812">Transmembrane</keyword>
<sequence length="282" mass="31654">MRLNQASNKIHTSHVFDLPSPFLGLVSEFEASSPPFQACPESVFLGDRVDLRLFSQNDHHSHLRGAIRVNPVTLEPNDHHNHLRGSLRSQESPTLQQNTTGSLWESRFFPDCQTSKSSPKSHQSCPNRPIFSRVSSRVETAPVGSKVQSRNGFKSESRRPIWLGMTKEALGLTFGKVFHTPRPGQLTGLRPSGRKLVVATPSHACSSHIPEKVDTPKLRDLKARMRAPTRVHIRDVRTRMWTLVGARMLAFGSLGLGVSTFPWGRVTDTRARRSRHLSFYDP</sequence>
<organism evidence="2 3">
    <name type="scientific">Punica granatum</name>
    <name type="common">Pomegranate</name>
    <dbReference type="NCBI Taxonomy" id="22663"/>
    <lineage>
        <taxon>Eukaryota</taxon>
        <taxon>Viridiplantae</taxon>
        <taxon>Streptophyta</taxon>
        <taxon>Embryophyta</taxon>
        <taxon>Tracheophyta</taxon>
        <taxon>Spermatophyta</taxon>
        <taxon>Magnoliopsida</taxon>
        <taxon>eudicotyledons</taxon>
        <taxon>Gunneridae</taxon>
        <taxon>Pentapetalae</taxon>
        <taxon>rosids</taxon>
        <taxon>malvids</taxon>
        <taxon>Myrtales</taxon>
        <taxon>Lythraceae</taxon>
        <taxon>Punica</taxon>
    </lineage>
</organism>
<dbReference type="Proteomes" id="UP000233551">
    <property type="component" value="Unassembled WGS sequence"/>
</dbReference>
<keyword evidence="3" id="KW-1185">Reference proteome</keyword>
<name>A0A2I0KVH5_PUNGR</name>
<keyword evidence="1" id="KW-1133">Transmembrane helix</keyword>
<evidence type="ECO:0000313" key="3">
    <source>
        <dbReference type="Proteomes" id="UP000233551"/>
    </source>
</evidence>
<dbReference type="EMBL" id="PGOL01000357">
    <property type="protein sequence ID" value="PKI71846.1"/>
    <property type="molecule type" value="Genomic_DNA"/>
</dbReference>
<feature type="transmembrane region" description="Helical" evidence="1">
    <location>
        <begin position="240"/>
        <end position="263"/>
    </location>
</feature>
<protein>
    <submittedName>
        <fullName evidence="2">Uncharacterized protein</fullName>
    </submittedName>
</protein>
<gene>
    <name evidence="2" type="ORF">CRG98_007785</name>
</gene>
<dbReference type="AlphaFoldDB" id="A0A2I0KVH5"/>
<reference evidence="2 3" key="1">
    <citation type="submission" date="2017-11" db="EMBL/GenBank/DDBJ databases">
        <title>De-novo sequencing of pomegranate (Punica granatum L.) genome.</title>
        <authorList>
            <person name="Akparov Z."/>
            <person name="Amiraslanov A."/>
            <person name="Hajiyeva S."/>
            <person name="Abbasov M."/>
            <person name="Kaur K."/>
            <person name="Hamwieh A."/>
            <person name="Solovyev V."/>
            <person name="Salamov A."/>
            <person name="Braich B."/>
            <person name="Kosarev P."/>
            <person name="Mahmoud A."/>
            <person name="Hajiyev E."/>
            <person name="Babayeva S."/>
            <person name="Izzatullayeva V."/>
            <person name="Mammadov A."/>
            <person name="Mammadov A."/>
            <person name="Sharifova S."/>
            <person name="Ojaghi J."/>
            <person name="Eynullazada K."/>
            <person name="Bayramov B."/>
            <person name="Abdulazimova A."/>
            <person name="Shahmuradov I."/>
        </authorList>
    </citation>
    <scope>NUCLEOTIDE SEQUENCE [LARGE SCALE GENOMIC DNA]</scope>
    <source>
        <strain evidence="3">cv. AG2017</strain>
        <tissue evidence="2">Leaf</tissue>
    </source>
</reference>